<dbReference type="Pfam" id="PF16285">
    <property type="entry name" value="DUF4931_N"/>
    <property type="match status" value="1"/>
</dbReference>
<dbReference type="InterPro" id="IPR012361">
    <property type="entry name" value="GalT_short"/>
</dbReference>
<comment type="caution">
    <text evidence="3">The sequence shown here is derived from an EMBL/GenBank/DDBJ whole genome shotgun (WGS) entry which is preliminary data.</text>
</comment>
<name>A0A0M0G9A7_SPOGL</name>
<organism evidence="3 4">
    <name type="scientific">Sporosarcina globispora</name>
    <name type="common">Bacillus globisporus</name>
    <dbReference type="NCBI Taxonomy" id="1459"/>
    <lineage>
        <taxon>Bacteria</taxon>
        <taxon>Bacillati</taxon>
        <taxon>Bacillota</taxon>
        <taxon>Bacilli</taxon>
        <taxon>Bacillales</taxon>
        <taxon>Caryophanaceae</taxon>
        <taxon>Sporosarcina</taxon>
    </lineage>
</organism>
<keyword evidence="4" id="KW-1185">Reference proteome</keyword>
<dbReference type="SUPFAM" id="SSF54197">
    <property type="entry name" value="HIT-like"/>
    <property type="match status" value="1"/>
</dbReference>
<evidence type="ECO:0000313" key="4">
    <source>
        <dbReference type="Proteomes" id="UP000037109"/>
    </source>
</evidence>
<keyword evidence="3" id="KW-0548">Nucleotidyltransferase</keyword>
<dbReference type="Gene3D" id="3.30.428.10">
    <property type="entry name" value="HIT-like"/>
    <property type="match status" value="1"/>
</dbReference>
<accession>A0A0M0G9A7</accession>
<dbReference type="PIRSF" id="PIRSF031505">
    <property type="entry name" value="GalT_short"/>
    <property type="match status" value="1"/>
</dbReference>
<dbReference type="PATRIC" id="fig|1459.3.peg.1274"/>
<dbReference type="EMBL" id="LGUF01000007">
    <property type="protein sequence ID" value="KON86424.1"/>
    <property type="molecule type" value="Genomic_DNA"/>
</dbReference>
<sequence>MSDTHLHFNTGIGVQKPNSIRNKDIRCPFCAREELNDIIAVEDSMILLKNKYPVLENTYQTVLIETDQCDGELSVYTEKHLVRLISFGLKNWLLMEESGEYESVLFFKNHGPLSGGSIAHPHMQIVGLKNIDYKEKIQAEDFEGLLIHEESDTVFTLSTSPRIGFYEFNVKLADQDDIPYFAKCIQIAAHYILNAFPFPSSSYNLFFYKLGKDIYAKIVPRYITTPIFIGYSIPQVPNNLEWMRDDIKVRYFSREFRNRP</sequence>
<feature type="domain" description="DUF4931" evidence="1">
    <location>
        <begin position="8"/>
        <end position="131"/>
    </location>
</feature>
<dbReference type="InterPro" id="IPR049285">
    <property type="entry name" value="DUF4931_C"/>
</dbReference>
<dbReference type="InterPro" id="IPR046322">
    <property type="entry name" value="DUF4931"/>
</dbReference>
<protein>
    <submittedName>
        <fullName evidence="3">Galactose-1-phosphate uridylyltransferase</fullName>
    </submittedName>
</protein>
<dbReference type="RefSeq" id="WP_053433787.1">
    <property type="nucleotide sequence ID" value="NZ_LGUF01000007.1"/>
</dbReference>
<dbReference type="InterPro" id="IPR036265">
    <property type="entry name" value="HIT-like_sf"/>
</dbReference>
<dbReference type="OrthoDB" id="1803128at2"/>
<reference evidence="4" key="1">
    <citation type="submission" date="2015-07" db="EMBL/GenBank/DDBJ databases">
        <title>Fjat-10036 dsm4.</title>
        <authorList>
            <person name="Liu B."/>
            <person name="Wang J."/>
            <person name="Zhu Y."/>
            <person name="Liu G."/>
            <person name="Chen Q."/>
            <person name="Chen Z."/>
            <person name="Lan J."/>
            <person name="Che J."/>
            <person name="Ge C."/>
            <person name="Shi H."/>
            <person name="Pan Z."/>
            <person name="Liu X."/>
        </authorList>
    </citation>
    <scope>NUCLEOTIDE SEQUENCE [LARGE SCALE GENOMIC DNA]</scope>
    <source>
        <strain evidence="4">DSM 4</strain>
    </source>
</reference>
<gene>
    <name evidence="3" type="ORF">AF332_06035</name>
</gene>
<dbReference type="Pfam" id="PF20956">
    <property type="entry name" value="DUF4931_C"/>
    <property type="match status" value="1"/>
</dbReference>
<dbReference type="GO" id="GO:0016779">
    <property type="term" value="F:nucleotidyltransferase activity"/>
    <property type="evidence" value="ECO:0007669"/>
    <property type="project" value="UniProtKB-KW"/>
</dbReference>
<keyword evidence="3" id="KW-0808">Transferase</keyword>
<dbReference type="Proteomes" id="UP000037109">
    <property type="component" value="Unassembled WGS sequence"/>
</dbReference>
<proteinExistence type="predicted"/>
<feature type="domain" description="DUF4931" evidence="2">
    <location>
        <begin position="135"/>
        <end position="252"/>
    </location>
</feature>
<evidence type="ECO:0000313" key="3">
    <source>
        <dbReference type="EMBL" id="KON86424.1"/>
    </source>
</evidence>
<dbReference type="STRING" id="1459.AF332_06035"/>
<evidence type="ECO:0000259" key="2">
    <source>
        <dbReference type="Pfam" id="PF20956"/>
    </source>
</evidence>
<dbReference type="AlphaFoldDB" id="A0A0M0G9A7"/>
<evidence type="ECO:0000259" key="1">
    <source>
        <dbReference type="Pfam" id="PF16285"/>
    </source>
</evidence>